<reference evidence="2" key="1">
    <citation type="submission" date="2021-10" db="EMBL/GenBank/DDBJ databases">
        <title>De novo Genome Assembly of Clathrus columnatus (Basidiomycota, Fungi) Using Illumina and Nanopore Sequence Data.</title>
        <authorList>
            <person name="Ogiso-Tanaka E."/>
            <person name="Itagaki H."/>
            <person name="Hosoya T."/>
            <person name="Hosaka K."/>
        </authorList>
    </citation>
    <scope>NUCLEOTIDE SEQUENCE</scope>
    <source>
        <strain evidence="2">MO-923</strain>
    </source>
</reference>
<feature type="compositionally biased region" description="Polar residues" evidence="1">
    <location>
        <begin position="85"/>
        <end position="97"/>
    </location>
</feature>
<feature type="region of interest" description="Disordered" evidence="1">
    <location>
        <begin position="82"/>
        <end position="106"/>
    </location>
</feature>
<organism evidence="2 3">
    <name type="scientific">Clathrus columnatus</name>
    <dbReference type="NCBI Taxonomy" id="1419009"/>
    <lineage>
        <taxon>Eukaryota</taxon>
        <taxon>Fungi</taxon>
        <taxon>Dikarya</taxon>
        <taxon>Basidiomycota</taxon>
        <taxon>Agaricomycotina</taxon>
        <taxon>Agaricomycetes</taxon>
        <taxon>Phallomycetidae</taxon>
        <taxon>Phallales</taxon>
        <taxon>Clathraceae</taxon>
        <taxon>Clathrus</taxon>
    </lineage>
</organism>
<evidence type="ECO:0000313" key="2">
    <source>
        <dbReference type="EMBL" id="GJJ11438.1"/>
    </source>
</evidence>
<keyword evidence="3" id="KW-1185">Reference proteome</keyword>
<name>A0AAV5AE87_9AGAM</name>
<dbReference type="AlphaFoldDB" id="A0AAV5AE87"/>
<dbReference type="EMBL" id="BPWL01000006">
    <property type="protein sequence ID" value="GJJ11438.1"/>
    <property type="molecule type" value="Genomic_DNA"/>
</dbReference>
<evidence type="ECO:0000313" key="3">
    <source>
        <dbReference type="Proteomes" id="UP001050691"/>
    </source>
</evidence>
<comment type="caution">
    <text evidence="2">The sequence shown here is derived from an EMBL/GenBank/DDBJ whole genome shotgun (WGS) entry which is preliminary data.</text>
</comment>
<gene>
    <name evidence="2" type="ORF">Clacol_005671</name>
</gene>
<proteinExistence type="predicted"/>
<dbReference type="Proteomes" id="UP001050691">
    <property type="component" value="Unassembled WGS sequence"/>
</dbReference>
<sequence>MQLFACFGTGHRNIPVYWYSGLSSLLLCEFTLDLRRRNAPKSNSSHPALNLPTISFQENPMESVKSVLGRLHEDILIEMGERSDQINGDASDASWSSPMPGEVDGL</sequence>
<protein>
    <submittedName>
        <fullName evidence="2">Uncharacterized protein</fullName>
    </submittedName>
</protein>
<evidence type="ECO:0000256" key="1">
    <source>
        <dbReference type="SAM" id="MobiDB-lite"/>
    </source>
</evidence>
<accession>A0AAV5AE87</accession>